<sequence>MSSQETQQEELEVLRSIYEGDGNFKEISPTTFHYKYGEDGNYKSFILEICWPDSYPEEPPCVNLQMFYNKHILEKVKQKIINDILTQVQDLLGSAMTYTLFEWVRENINDLLADQPDAPPVYEQAEARDHETVVNQDEGKKKEKKEQFSKSQKRKMFDRMTNAATGEKPRGWDWVDIVKHLSQSGNQS</sequence>
<evidence type="ECO:0000256" key="1">
    <source>
        <dbReference type="SAM" id="MobiDB-lite"/>
    </source>
</evidence>
<accession>A0AAE0TAK0</accession>
<evidence type="ECO:0000313" key="3">
    <source>
        <dbReference type="EMBL" id="KAK3606453.1"/>
    </source>
</evidence>
<evidence type="ECO:0000259" key="2">
    <source>
        <dbReference type="PROSITE" id="PS50908"/>
    </source>
</evidence>
<feature type="domain" description="RWD" evidence="2">
    <location>
        <begin position="9"/>
        <end position="111"/>
    </location>
</feature>
<dbReference type="PANTHER" id="PTHR21275:SF1">
    <property type="entry name" value="RWD DOMAIN-CONTAINING PROTEIN 4"/>
    <property type="match status" value="1"/>
</dbReference>
<reference evidence="3" key="1">
    <citation type="journal article" date="2021" name="Genome Biol. Evol.">
        <title>A High-Quality Reference Genome for a Parasitic Bivalve with Doubly Uniparental Inheritance (Bivalvia: Unionida).</title>
        <authorList>
            <person name="Smith C.H."/>
        </authorList>
    </citation>
    <scope>NUCLEOTIDE SEQUENCE</scope>
    <source>
        <strain evidence="3">CHS0354</strain>
    </source>
</reference>
<dbReference type="SMART" id="SM00591">
    <property type="entry name" value="RWD"/>
    <property type="match status" value="1"/>
</dbReference>
<dbReference type="Gene3D" id="3.10.110.10">
    <property type="entry name" value="Ubiquitin Conjugating Enzyme"/>
    <property type="match status" value="1"/>
</dbReference>
<dbReference type="InterPro" id="IPR016135">
    <property type="entry name" value="UBQ-conjugating_enzyme/RWD"/>
</dbReference>
<dbReference type="SUPFAM" id="SSF54495">
    <property type="entry name" value="UBC-like"/>
    <property type="match status" value="1"/>
</dbReference>
<feature type="region of interest" description="Disordered" evidence="1">
    <location>
        <begin position="125"/>
        <end position="167"/>
    </location>
</feature>
<dbReference type="InterPro" id="IPR006575">
    <property type="entry name" value="RWD_dom"/>
</dbReference>
<dbReference type="PROSITE" id="PS50908">
    <property type="entry name" value="RWD"/>
    <property type="match status" value="1"/>
</dbReference>
<feature type="compositionally biased region" description="Basic and acidic residues" evidence="1">
    <location>
        <begin position="125"/>
        <end position="148"/>
    </location>
</feature>
<keyword evidence="4" id="KW-1185">Reference proteome</keyword>
<dbReference type="InterPro" id="IPR042770">
    <property type="entry name" value="RWDD4"/>
</dbReference>
<reference evidence="3" key="3">
    <citation type="submission" date="2023-05" db="EMBL/GenBank/DDBJ databases">
        <authorList>
            <person name="Smith C.H."/>
        </authorList>
    </citation>
    <scope>NUCLEOTIDE SEQUENCE</scope>
    <source>
        <strain evidence="3">CHS0354</strain>
        <tissue evidence="3">Mantle</tissue>
    </source>
</reference>
<dbReference type="EMBL" id="JAEAOA010002346">
    <property type="protein sequence ID" value="KAK3606453.1"/>
    <property type="molecule type" value="Genomic_DNA"/>
</dbReference>
<proteinExistence type="predicted"/>
<name>A0AAE0TAK0_9BIVA</name>
<comment type="caution">
    <text evidence="3">The sequence shown here is derived from an EMBL/GenBank/DDBJ whole genome shotgun (WGS) entry which is preliminary data.</text>
</comment>
<dbReference type="PANTHER" id="PTHR21275">
    <property type="entry name" value="RWD DOMAIN-CONTAINING PROTEIN 4"/>
    <property type="match status" value="1"/>
</dbReference>
<evidence type="ECO:0000313" key="4">
    <source>
        <dbReference type="Proteomes" id="UP001195483"/>
    </source>
</evidence>
<reference evidence="3" key="2">
    <citation type="journal article" date="2021" name="Genome Biol. Evol.">
        <title>Developing a high-quality reference genome for a parasitic bivalve with doubly uniparental inheritance (Bivalvia: Unionida).</title>
        <authorList>
            <person name="Smith C.H."/>
        </authorList>
    </citation>
    <scope>NUCLEOTIDE SEQUENCE</scope>
    <source>
        <strain evidence="3">CHS0354</strain>
        <tissue evidence="3">Mantle</tissue>
    </source>
</reference>
<gene>
    <name evidence="3" type="ORF">CHS0354_041399</name>
</gene>
<organism evidence="3 4">
    <name type="scientific">Potamilus streckersoni</name>
    <dbReference type="NCBI Taxonomy" id="2493646"/>
    <lineage>
        <taxon>Eukaryota</taxon>
        <taxon>Metazoa</taxon>
        <taxon>Spiralia</taxon>
        <taxon>Lophotrochozoa</taxon>
        <taxon>Mollusca</taxon>
        <taxon>Bivalvia</taxon>
        <taxon>Autobranchia</taxon>
        <taxon>Heteroconchia</taxon>
        <taxon>Palaeoheterodonta</taxon>
        <taxon>Unionida</taxon>
        <taxon>Unionoidea</taxon>
        <taxon>Unionidae</taxon>
        <taxon>Ambleminae</taxon>
        <taxon>Lampsilini</taxon>
        <taxon>Potamilus</taxon>
    </lineage>
</organism>
<dbReference type="Pfam" id="PF05773">
    <property type="entry name" value="RWD"/>
    <property type="match status" value="1"/>
</dbReference>
<dbReference type="AlphaFoldDB" id="A0AAE0TAK0"/>
<dbReference type="CDD" id="cd23817">
    <property type="entry name" value="RWD-RWDD4"/>
    <property type="match status" value="1"/>
</dbReference>
<dbReference type="Proteomes" id="UP001195483">
    <property type="component" value="Unassembled WGS sequence"/>
</dbReference>
<protein>
    <recommendedName>
        <fullName evidence="2">RWD domain-containing protein</fullName>
    </recommendedName>
</protein>